<dbReference type="Proteomes" id="UP001172083">
    <property type="component" value="Unassembled WGS sequence"/>
</dbReference>
<accession>A0ABT8L447</accession>
<gene>
    <name evidence="1" type="ORF">QQ020_10550</name>
</gene>
<proteinExistence type="predicted"/>
<dbReference type="EMBL" id="JAUJEB010000001">
    <property type="protein sequence ID" value="MDN5212489.1"/>
    <property type="molecule type" value="Genomic_DNA"/>
</dbReference>
<name>A0ABT8L447_9BACT</name>
<keyword evidence="2" id="KW-1185">Reference proteome</keyword>
<evidence type="ECO:0000313" key="1">
    <source>
        <dbReference type="EMBL" id="MDN5212489.1"/>
    </source>
</evidence>
<dbReference type="RefSeq" id="WP_346757806.1">
    <property type="nucleotide sequence ID" value="NZ_JAUJEB010000001.1"/>
</dbReference>
<organism evidence="1 2">
    <name type="scientific">Agaribacillus aureus</name>
    <dbReference type="NCBI Taxonomy" id="3051825"/>
    <lineage>
        <taxon>Bacteria</taxon>
        <taxon>Pseudomonadati</taxon>
        <taxon>Bacteroidota</taxon>
        <taxon>Cytophagia</taxon>
        <taxon>Cytophagales</taxon>
        <taxon>Splendidivirgaceae</taxon>
        <taxon>Agaribacillus</taxon>
    </lineage>
</organism>
<evidence type="ECO:0000313" key="2">
    <source>
        <dbReference type="Proteomes" id="UP001172083"/>
    </source>
</evidence>
<reference evidence="1" key="1">
    <citation type="submission" date="2023-06" db="EMBL/GenBank/DDBJ databases">
        <title>Genomic of Agaribacillus aureum.</title>
        <authorList>
            <person name="Wang G."/>
        </authorList>
    </citation>
    <scope>NUCLEOTIDE SEQUENCE</scope>
    <source>
        <strain evidence="1">BMA12</strain>
    </source>
</reference>
<protein>
    <submittedName>
        <fullName evidence="1">Uncharacterized protein</fullName>
    </submittedName>
</protein>
<comment type="caution">
    <text evidence="1">The sequence shown here is derived from an EMBL/GenBank/DDBJ whole genome shotgun (WGS) entry which is preliminary data.</text>
</comment>
<sequence>MKINRDSVKFLTKIVALAIIILAGYAEKNQTSSPAQKGAVDLIITNDGHQKPPFKKVQRIKNQSV</sequence>